<dbReference type="Gene3D" id="1.20.1600.10">
    <property type="entry name" value="Outer membrane efflux proteins (OEP)"/>
    <property type="match status" value="1"/>
</dbReference>
<dbReference type="Proteomes" id="UP000199045">
    <property type="component" value="Unassembled WGS sequence"/>
</dbReference>
<keyword evidence="7" id="KW-0998">Cell outer membrane</keyword>
<evidence type="ECO:0000313" key="9">
    <source>
        <dbReference type="Proteomes" id="UP000199045"/>
    </source>
</evidence>
<dbReference type="GO" id="GO:0015288">
    <property type="term" value="F:porin activity"/>
    <property type="evidence" value="ECO:0007669"/>
    <property type="project" value="TreeGrafter"/>
</dbReference>
<evidence type="ECO:0000256" key="3">
    <source>
        <dbReference type="ARBA" id="ARBA00022448"/>
    </source>
</evidence>
<dbReference type="SUPFAM" id="SSF56954">
    <property type="entry name" value="Outer membrane efflux proteins (OEP)"/>
    <property type="match status" value="1"/>
</dbReference>
<dbReference type="GO" id="GO:1990281">
    <property type="term" value="C:efflux pump complex"/>
    <property type="evidence" value="ECO:0007669"/>
    <property type="project" value="TreeGrafter"/>
</dbReference>
<dbReference type="STRING" id="104663.SAMN04488121_102665"/>
<keyword evidence="5" id="KW-0812">Transmembrane</keyword>
<name>A0A1G7N4W6_CHIFI</name>
<dbReference type="Pfam" id="PF02321">
    <property type="entry name" value="OEP"/>
    <property type="match status" value="2"/>
</dbReference>
<dbReference type="InterPro" id="IPR003423">
    <property type="entry name" value="OMP_efflux"/>
</dbReference>
<accession>A0A1G7N4W6</accession>
<dbReference type="PANTHER" id="PTHR30026:SF20">
    <property type="entry name" value="OUTER MEMBRANE PROTEIN TOLC"/>
    <property type="match status" value="1"/>
</dbReference>
<proteinExistence type="inferred from homology"/>
<evidence type="ECO:0000256" key="4">
    <source>
        <dbReference type="ARBA" id="ARBA00022452"/>
    </source>
</evidence>
<dbReference type="GO" id="GO:0015562">
    <property type="term" value="F:efflux transmembrane transporter activity"/>
    <property type="evidence" value="ECO:0007669"/>
    <property type="project" value="InterPro"/>
</dbReference>
<dbReference type="InterPro" id="IPR051906">
    <property type="entry name" value="TolC-like"/>
</dbReference>
<dbReference type="PANTHER" id="PTHR30026">
    <property type="entry name" value="OUTER MEMBRANE PROTEIN TOLC"/>
    <property type="match status" value="1"/>
</dbReference>
<keyword evidence="4" id="KW-1134">Transmembrane beta strand</keyword>
<dbReference type="OrthoDB" id="9811587at2"/>
<evidence type="ECO:0000256" key="6">
    <source>
        <dbReference type="ARBA" id="ARBA00023136"/>
    </source>
</evidence>
<organism evidence="8 9">
    <name type="scientific">Chitinophaga filiformis</name>
    <name type="common">Myxococcus filiformis</name>
    <name type="synonym">Flexibacter filiformis</name>
    <dbReference type="NCBI Taxonomy" id="104663"/>
    <lineage>
        <taxon>Bacteria</taxon>
        <taxon>Pseudomonadati</taxon>
        <taxon>Bacteroidota</taxon>
        <taxon>Chitinophagia</taxon>
        <taxon>Chitinophagales</taxon>
        <taxon>Chitinophagaceae</taxon>
        <taxon>Chitinophaga</taxon>
    </lineage>
</organism>
<evidence type="ECO:0000256" key="7">
    <source>
        <dbReference type="ARBA" id="ARBA00023237"/>
    </source>
</evidence>
<comment type="subcellular location">
    <subcellularLocation>
        <location evidence="1">Cell outer membrane</location>
    </subcellularLocation>
</comment>
<evidence type="ECO:0000313" key="8">
    <source>
        <dbReference type="EMBL" id="SDF69002.1"/>
    </source>
</evidence>
<dbReference type="GO" id="GO:0009279">
    <property type="term" value="C:cell outer membrane"/>
    <property type="evidence" value="ECO:0007669"/>
    <property type="project" value="UniProtKB-SubCell"/>
</dbReference>
<keyword evidence="3" id="KW-0813">Transport</keyword>
<keyword evidence="6" id="KW-0472">Membrane</keyword>
<dbReference type="AlphaFoldDB" id="A0A1G7N4W6"/>
<evidence type="ECO:0000256" key="2">
    <source>
        <dbReference type="ARBA" id="ARBA00007613"/>
    </source>
</evidence>
<evidence type="ECO:0000256" key="1">
    <source>
        <dbReference type="ARBA" id="ARBA00004442"/>
    </source>
</evidence>
<gene>
    <name evidence="8" type="ORF">SAMN04488121_102665</name>
</gene>
<reference evidence="8 9" key="1">
    <citation type="submission" date="2016-10" db="EMBL/GenBank/DDBJ databases">
        <authorList>
            <person name="de Groot N.N."/>
        </authorList>
    </citation>
    <scope>NUCLEOTIDE SEQUENCE [LARGE SCALE GENOMIC DNA]</scope>
    <source>
        <strain evidence="8 9">DSM 527</strain>
    </source>
</reference>
<evidence type="ECO:0000256" key="5">
    <source>
        <dbReference type="ARBA" id="ARBA00022692"/>
    </source>
</evidence>
<dbReference type="EMBL" id="FNBN01000002">
    <property type="protein sequence ID" value="SDF69002.1"/>
    <property type="molecule type" value="Genomic_DNA"/>
</dbReference>
<protein>
    <submittedName>
        <fullName evidence="8">Outer membrane protein</fullName>
    </submittedName>
</protein>
<comment type="similarity">
    <text evidence="2">Belongs to the outer membrane factor (OMF) (TC 1.B.17) family.</text>
</comment>
<sequence length="449" mass="50117">MVSRYIHWVLFLIFMLRVVSLHAQDSTALPGQLPSRWDLQACLDYARANNITLNSYRLSRLSSEQDLLLSKSAVLPNLSASISPSLTHGKEIDTTTGDFRSRLRVSGNTSLNSSVTLYNGGYLRNDIQQKDLLVKVAGLDLAAAENDITLQITQAYLNILLAKENIVYVKDVVATSEAQVQQQQHFYDVGSVALKDLIQLKAQLANDRYTLVTAQNTHRQNVLVLKQLLQLPTETPFEIVEPDTLMGYALLTPLLEAQKTALAIRPEVKSSELSVQVAELDVKKARAGYLPALTAGAGIGTSYAQGDYNTFLKQMDNNFYQQVGLTLSVPIFSRRANRVNEEKAKIGVGQAELTLQNTRINLSQEVERAYINVLNAQGQYDAAVEQLRYTQESYRIANEQLKIGAANTVEVLQQKNLYVQSMQAYIQAKYSAALYVRIYDFYRGVPVKL</sequence>